<keyword evidence="3" id="KW-1185">Reference proteome</keyword>
<reference evidence="2 3" key="1">
    <citation type="submission" date="2024-03" db="EMBL/GenBank/DDBJ databases">
        <title>Human intestinal bacterial collection.</title>
        <authorList>
            <person name="Pauvert C."/>
            <person name="Hitch T.C.A."/>
            <person name="Clavel T."/>
        </authorList>
    </citation>
    <scope>NUCLEOTIDE SEQUENCE [LARGE SCALE GENOMIC DNA]</scope>
    <source>
        <strain evidence="2 3">CLA-AP-H18</strain>
    </source>
</reference>
<organism evidence="2 3">
    <name type="scientific">Ruminococcoides intestinihominis</name>
    <dbReference type="NCBI Taxonomy" id="3133161"/>
    <lineage>
        <taxon>Bacteria</taxon>
        <taxon>Bacillati</taxon>
        <taxon>Bacillota</taxon>
        <taxon>Clostridia</taxon>
        <taxon>Eubacteriales</taxon>
        <taxon>Oscillospiraceae</taxon>
        <taxon>Ruminococcoides</taxon>
    </lineage>
</organism>
<feature type="compositionally biased region" description="Acidic residues" evidence="1">
    <location>
        <begin position="52"/>
        <end position="73"/>
    </location>
</feature>
<proteinExistence type="predicted"/>
<evidence type="ECO:0000256" key="1">
    <source>
        <dbReference type="SAM" id="MobiDB-lite"/>
    </source>
</evidence>
<dbReference type="EMBL" id="JBBMFI010000018">
    <property type="protein sequence ID" value="MEQ2565771.1"/>
    <property type="molecule type" value="Genomic_DNA"/>
</dbReference>
<evidence type="ECO:0000313" key="3">
    <source>
        <dbReference type="Proteomes" id="UP001478133"/>
    </source>
</evidence>
<accession>A0ABV1HUN8</accession>
<gene>
    <name evidence="2" type="ORF">ABFO16_05920</name>
</gene>
<sequence>MFSLHDFVFKTLETMKNRLDEYQVRAYALSWYSKSVLTDEDMNTIDSWYSTEETETTNEDTENSNSDFEDVTTDTEKEN</sequence>
<protein>
    <submittedName>
        <fullName evidence="2">Uncharacterized protein</fullName>
    </submittedName>
</protein>
<name>A0ABV1HUN8_9FIRM</name>
<evidence type="ECO:0000313" key="2">
    <source>
        <dbReference type="EMBL" id="MEQ2565771.1"/>
    </source>
</evidence>
<comment type="caution">
    <text evidence="2">The sequence shown here is derived from an EMBL/GenBank/DDBJ whole genome shotgun (WGS) entry which is preliminary data.</text>
</comment>
<dbReference type="Proteomes" id="UP001478133">
    <property type="component" value="Unassembled WGS sequence"/>
</dbReference>
<dbReference type="RefSeq" id="WP_367286360.1">
    <property type="nucleotide sequence ID" value="NZ_JBBMEY010000008.1"/>
</dbReference>
<feature type="region of interest" description="Disordered" evidence="1">
    <location>
        <begin position="49"/>
        <end position="79"/>
    </location>
</feature>